<gene>
    <name evidence="1" type="ORF">RB653_007208</name>
</gene>
<comment type="caution">
    <text evidence="1">The sequence shown here is derived from an EMBL/GenBank/DDBJ whole genome shotgun (WGS) entry which is preliminary data.</text>
</comment>
<sequence>MTIIDSISKIGSPSKSSTTFKINNENSSSCNLGINKSQGFNPIGGVLGFLIGFTNGVIVGALNGGAQGFFDGAKKPGLLYVF</sequence>
<dbReference type="AlphaFoldDB" id="A0AAN7TW66"/>
<keyword evidence="2" id="KW-1185">Reference proteome</keyword>
<evidence type="ECO:0000313" key="2">
    <source>
        <dbReference type="Proteomes" id="UP001344447"/>
    </source>
</evidence>
<dbReference type="Proteomes" id="UP001344447">
    <property type="component" value="Unassembled WGS sequence"/>
</dbReference>
<protein>
    <submittedName>
        <fullName evidence="1">Uncharacterized protein</fullName>
    </submittedName>
</protein>
<reference evidence="1 2" key="1">
    <citation type="submission" date="2023-11" db="EMBL/GenBank/DDBJ databases">
        <title>Dfirmibasis_genome.</title>
        <authorList>
            <person name="Edelbroek B."/>
            <person name="Kjellin J."/>
            <person name="Jerlstrom-Hultqvist J."/>
            <person name="Soderbom F."/>
        </authorList>
    </citation>
    <scope>NUCLEOTIDE SEQUENCE [LARGE SCALE GENOMIC DNA]</scope>
    <source>
        <strain evidence="1 2">TNS-C-14</strain>
    </source>
</reference>
<accession>A0AAN7TW66</accession>
<name>A0AAN7TW66_9MYCE</name>
<organism evidence="1 2">
    <name type="scientific">Dictyostelium firmibasis</name>
    <dbReference type="NCBI Taxonomy" id="79012"/>
    <lineage>
        <taxon>Eukaryota</taxon>
        <taxon>Amoebozoa</taxon>
        <taxon>Evosea</taxon>
        <taxon>Eumycetozoa</taxon>
        <taxon>Dictyostelia</taxon>
        <taxon>Dictyosteliales</taxon>
        <taxon>Dictyosteliaceae</taxon>
        <taxon>Dictyostelium</taxon>
    </lineage>
</organism>
<proteinExistence type="predicted"/>
<evidence type="ECO:0000313" key="1">
    <source>
        <dbReference type="EMBL" id="KAK5576070.1"/>
    </source>
</evidence>
<dbReference type="EMBL" id="JAVFKY010000005">
    <property type="protein sequence ID" value="KAK5576070.1"/>
    <property type="molecule type" value="Genomic_DNA"/>
</dbReference>